<dbReference type="InterPro" id="IPR036890">
    <property type="entry name" value="HATPase_C_sf"/>
</dbReference>
<dbReference type="PRINTS" id="PR00344">
    <property type="entry name" value="BCTRLSENSOR"/>
</dbReference>
<dbReference type="EMBL" id="VIAR01000008">
    <property type="protein sequence ID" value="TQD38547.1"/>
    <property type="molecule type" value="Genomic_DNA"/>
</dbReference>
<evidence type="ECO:0000256" key="2">
    <source>
        <dbReference type="ARBA" id="ARBA00012438"/>
    </source>
</evidence>
<dbReference type="Pfam" id="PF02518">
    <property type="entry name" value="HATPase_c"/>
    <property type="match status" value="1"/>
</dbReference>
<evidence type="ECO:0000313" key="12">
    <source>
        <dbReference type="Proteomes" id="UP000317169"/>
    </source>
</evidence>
<dbReference type="InterPro" id="IPR004358">
    <property type="entry name" value="Sig_transdc_His_kin-like_C"/>
</dbReference>
<keyword evidence="7" id="KW-0067">ATP-binding</keyword>
<gene>
    <name evidence="11" type="ORF">FKR84_09000</name>
</gene>
<comment type="caution">
    <text evidence="11">The sequence shown here is derived from an EMBL/GenBank/DDBJ whole genome shotgun (WGS) entry which is preliminary data.</text>
</comment>
<evidence type="ECO:0000256" key="5">
    <source>
        <dbReference type="ARBA" id="ARBA00022741"/>
    </source>
</evidence>
<keyword evidence="3" id="KW-0597">Phosphoprotein</keyword>
<dbReference type="CDD" id="cd00075">
    <property type="entry name" value="HATPase"/>
    <property type="match status" value="1"/>
</dbReference>
<dbReference type="AlphaFoldDB" id="A0A507ZNH9"/>
<evidence type="ECO:0000256" key="9">
    <source>
        <dbReference type="SAM" id="Phobius"/>
    </source>
</evidence>
<keyword evidence="4" id="KW-0808">Transferase</keyword>
<dbReference type="InterPro" id="IPR036097">
    <property type="entry name" value="HisK_dim/P_sf"/>
</dbReference>
<dbReference type="Pfam" id="PF00512">
    <property type="entry name" value="HisKA"/>
    <property type="match status" value="1"/>
</dbReference>
<keyword evidence="9" id="KW-1133">Transmembrane helix</keyword>
<keyword evidence="12" id="KW-1185">Reference proteome</keyword>
<evidence type="ECO:0000256" key="8">
    <source>
        <dbReference type="ARBA" id="ARBA00023012"/>
    </source>
</evidence>
<dbReference type="SUPFAM" id="SSF47384">
    <property type="entry name" value="Homodimeric domain of signal transducing histidine kinase"/>
    <property type="match status" value="1"/>
</dbReference>
<feature type="transmembrane region" description="Helical" evidence="9">
    <location>
        <begin position="143"/>
        <end position="163"/>
    </location>
</feature>
<dbReference type="PROSITE" id="PS50109">
    <property type="entry name" value="HIS_KIN"/>
    <property type="match status" value="1"/>
</dbReference>
<dbReference type="GO" id="GO:0005524">
    <property type="term" value="F:ATP binding"/>
    <property type="evidence" value="ECO:0007669"/>
    <property type="project" value="UniProtKB-KW"/>
</dbReference>
<evidence type="ECO:0000313" key="11">
    <source>
        <dbReference type="EMBL" id="TQD38547.1"/>
    </source>
</evidence>
<feature type="transmembrane region" description="Helical" evidence="9">
    <location>
        <begin position="12"/>
        <end position="33"/>
    </location>
</feature>
<keyword evidence="5" id="KW-0547">Nucleotide-binding</keyword>
<proteinExistence type="predicted"/>
<dbReference type="PANTHER" id="PTHR43065:SF10">
    <property type="entry name" value="PEROXIDE STRESS-ACTIVATED HISTIDINE KINASE MAK3"/>
    <property type="match status" value="1"/>
</dbReference>
<organism evidence="11 12">
    <name type="scientific">Haloflavibacter putidus</name>
    <dbReference type="NCBI Taxonomy" id="2576776"/>
    <lineage>
        <taxon>Bacteria</taxon>
        <taxon>Pseudomonadati</taxon>
        <taxon>Bacteroidota</taxon>
        <taxon>Flavobacteriia</taxon>
        <taxon>Flavobacteriales</taxon>
        <taxon>Flavobacteriaceae</taxon>
        <taxon>Haloflavibacter</taxon>
    </lineage>
</organism>
<name>A0A507ZNH9_9FLAO</name>
<dbReference type="Proteomes" id="UP000317169">
    <property type="component" value="Unassembled WGS sequence"/>
</dbReference>
<keyword evidence="6 11" id="KW-0418">Kinase</keyword>
<evidence type="ECO:0000256" key="1">
    <source>
        <dbReference type="ARBA" id="ARBA00000085"/>
    </source>
</evidence>
<dbReference type="Gene3D" id="3.30.565.10">
    <property type="entry name" value="Histidine kinase-like ATPase, C-terminal domain"/>
    <property type="match status" value="1"/>
</dbReference>
<evidence type="ECO:0000256" key="7">
    <source>
        <dbReference type="ARBA" id="ARBA00022840"/>
    </source>
</evidence>
<evidence type="ECO:0000256" key="6">
    <source>
        <dbReference type="ARBA" id="ARBA00022777"/>
    </source>
</evidence>
<dbReference type="SMART" id="SM00387">
    <property type="entry name" value="HATPase_c"/>
    <property type="match status" value="1"/>
</dbReference>
<evidence type="ECO:0000256" key="4">
    <source>
        <dbReference type="ARBA" id="ARBA00022679"/>
    </source>
</evidence>
<dbReference type="PANTHER" id="PTHR43065">
    <property type="entry name" value="SENSOR HISTIDINE KINASE"/>
    <property type="match status" value="1"/>
</dbReference>
<dbReference type="InterPro" id="IPR003661">
    <property type="entry name" value="HisK_dim/P_dom"/>
</dbReference>
<dbReference type="SMART" id="SM00388">
    <property type="entry name" value="HisKA"/>
    <property type="match status" value="1"/>
</dbReference>
<evidence type="ECO:0000259" key="10">
    <source>
        <dbReference type="PROSITE" id="PS50109"/>
    </source>
</evidence>
<dbReference type="InterPro" id="IPR005467">
    <property type="entry name" value="His_kinase_dom"/>
</dbReference>
<dbReference type="GO" id="GO:0000155">
    <property type="term" value="F:phosphorelay sensor kinase activity"/>
    <property type="evidence" value="ECO:0007669"/>
    <property type="project" value="InterPro"/>
</dbReference>
<sequence length="382" mass="44090">MVFSDQERYTRWFITISSIIIVALFLWNVFIFFNRIKQEERDKMEIWVSAYSQILQSSLDDEISVELKVIEKNTSTPMIIYSLREDTYDTRNIAPNDVDTKEEIEKLVASYQAQNKPIEVTDQGDLLSIIYYGNSELLTKLKYFPAGIVLVVILFLAMLYYFYTTSKTSEQNKLWAGMAKETAHQIGTPLSSLVGWTEILKSENVDKSYLQEMEKDINRLKTITERFSKIGSLPTLKETNIVEATKQSYDYLKARNSRLIEFSISLPSHPIMVKLNEQLYSWTIENLVKNAIDALRGKGKINLEITEDQKWVKICLSDNGKGIPKSNYKKIFTPGYTTKKRGWGLGLSLAKRIIEDYHNGKIRVLKSETNKGTTFEIKLLKC</sequence>
<dbReference type="EC" id="2.7.13.3" evidence="2"/>
<keyword evidence="9" id="KW-0472">Membrane</keyword>
<dbReference type="InterPro" id="IPR003594">
    <property type="entry name" value="HATPase_dom"/>
</dbReference>
<dbReference type="OrthoDB" id="9815750at2"/>
<dbReference type="RefSeq" id="WP_141421974.1">
    <property type="nucleotide sequence ID" value="NZ_VIAR01000008.1"/>
</dbReference>
<keyword evidence="9" id="KW-0812">Transmembrane</keyword>
<keyword evidence="8" id="KW-0902">Two-component regulatory system</keyword>
<dbReference type="Gene3D" id="1.10.287.130">
    <property type="match status" value="1"/>
</dbReference>
<dbReference type="CDD" id="cd00082">
    <property type="entry name" value="HisKA"/>
    <property type="match status" value="1"/>
</dbReference>
<evidence type="ECO:0000256" key="3">
    <source>
        <dbReference type="ARBA" id="ARBA00022553"/>
    </source>
</evidence>
<comment type="catalytic activity">
    <reaction evidence="1">
        <text>ATP + protein L-histidine = ADP + protein N-phospho-L-histidine.</text>
        <dbReference type="EC" id="2.7.13.3"/>
    </reaction>
</comment>
<protein>
    <recommendedName>
        <fullName evidence="2">histidine kinase</fullName>
        <ecNumber evidence="2">2.7.13.3</ecNumber>
    </recommendedName>
</protein>
<feature type="domain" description="Histidine kinase" evidence="10">
    <location>
        <begin position="181"/>
        <end position="382"/>
    </location>
</feature>
<accession>A0A507ZNH9</accession>
<reference evidence="11 12" key="1">
    <citation type="submission" date="2019-06" db="EMBL/GenBank/DDBJ databases">
        <title>Flavibacter putida gen. nov., sp. nov., a novel marine bacterium of the family Flavobacteriaceae isolated from coastal seawater.</title>
        <authorList>
            <person name="Feng X."/>
        </authorList>
    </citation>
    <scope>NUCLEOTIDE SEQUENCE [LARGE SCALE GENOMIC DNA]</scope>
    <source>
        <strain evidence="11 12">PLHSN227</strain>
    </source>
</reference>
<dbReference type="SUPFAM" id="SSF55874">
    <property type="entry name" value="ATPase domain of HSP90 chaperone/DNA topoisomerase II/histidine kinase"/>
    <property type="match status" value="1"/>
</dbReference>